<dbReference type="HAMAP" id="MF_00509">
    <property type="entry name" value="ZipA"/>
    <property type="match status" value="1"/>
</dbReference>
<dbReference type="InterPro" id="IPR011919">
    <property type="entry name" value="Cell_div_ZipA"/>
</dbReference>
<dbReference type="HOGENOM" id="CLU_030174_0_0_6"/>
<evidence type="ECO:0000256" key="4">
    <source>
        <dbReference type="ARBA" id="ARBA00022692"/>
    </source>
</evidence>
<dbReference type="InterPro" id="IPR007449">
    <property type="entry name" value="ZipA_FtsZ-bd_C"/>
</dbReference>
<comment type="caution">
    <text evidence="12">The sequence shown here is derived from an EMBL/GenBank/DDBJ whole genome shotgun (WGS) entry which is preliminary data.</text>
</comment>
<dbReference type="OrthoDB" id="7054914at2"/>
<dbReference type="NCBIfam" id="TIGR02205">
    <property type="entry name" value="septum_zipA"/>
    <property type="match status" value="1"/>
</dbReference>
<evidence type="ECO:0000256" key="3">
    <source>
        <dbReference type="ARBA" id="ARBA00022618"/>
    </source>
</evidence>
<comment type="similarity">
    <text evidence="8 9">Belongs to the ZipA family.</text>
</comment>
<keyword evidence="2 8" id="KW-0997">Cell inner membrane</keyword>
<comment type="subunit">
    <text evidence="8">Interacts with FtsZ via their C-terminal domains.</text>
</comment>
<protein>
    <recommendedName>
        <fullName evidence="8 9">Cell division protein ZipA</fullName>
    </recommendedName>
</protein>
<dbReference type="GO" id="GO:0043093">
    <property type="term" value="P:FtsZ-dependent cytokinesis"/>
    <property type="evidence" value="ECO:0007669"/>
    <property type="project" value="UniProtKB-UniRule"/>
</dbReference>
<keyword evidence="3 8" id="KW-0132">Cell division</keyword>
<dbReference type="AlphaFoldDB" id="Q1N5K2"/>
<feature type="region of interest" description="Disordered" evidence="10">
    <location>
        <begin position="76"/>
        <end position="164"/>
    </location>
</feature>
<dbReference type="SUPFAM" id="SSF64383">
    <property type="entry name" value="Cell-division protein ZipA, C-terminal domain"/>
    <property type="match status" value="1"/>
</dbReference>
<comment type="function">
    <text evidence="8 9">Essential cell division protein that stabilizes the FtsZ protofilaments by cross-linking them and that serves as a cytoplasmic membrane anchor for the Z ring. Also required for the recruitment to the septal ring of downstream cell division proteins.</text>
</comment>
<evidence type="ECO:0000256" key="5">
    <source>
        <dbReference type="ARBA" id="ARBA00022989"/>
    </source>
</evidence>
<evidence type="ECO:0000256" key="9">
    <source>
        <dbReference type="RuleBase" id="RU003612"/>
    </source>
</evidence>
<keyword evidence="13" id="KW-1185">Reference proteome</keyword>
<dbReference type="RefSeq" id="WP_007017358.1">
    <property type="nucleotide sequence ID" value="NZ_CH724113.1"/>
</dbReference>
<organism evidence="12 13">
    <name type="scientific">Bermanella marisrubri</name>
    <dbReference type="NCBI Taxonomy" id="207949"/>
    <lineage>
        <taxon>Bacteria</taxon>
        <taxon>Pseudomonadati</taxon>
        <taxon>Pseudomonadota</taxon>
        <taxon>Gammaproteobacteria</taxon>
        <taxon>Oceanospirillales</taxon>
        <taxon>Oceanospirillaceae</taxon>
        <taxon>Bermanella</taxon>
    </lineage>
</organism>
<keyword evidence="6 8" id="KW-0472">Membrane</keyword>
<keyword evidence="7 8" id="KW-0131">Cell cycle</keyword>
<keyword evidence="1 8" id="KW-1003">Cell membrane</keyword>
<keyword evidence="5 8" id="KW-1133">Transmembrane helix</keyword>
<feature type="region of interest" description="Disordered" evidence="10">
    <location>
        <begin position="223"/>
        <end position="261"/>
    </location>
</feature>
<gene>
    <name evidence="8" type="primary">zipA</name>
    <name evidence="12" type="ORF">RED65_11119</name>
</gene>
<dbReference type="STRING" id="207949.RED65_11119"/>
<dbReference type="Pfam" id="PF04354">
    <property type="entry name" value="ZipA_C"/>
    <property type="match status" value="1"/>
</dbReference>
<evidence type="ECO:0000256" key="2">
    <source>
        <dbReference type="ARBA" id="ARBA00022519"/>
    </source>
</evidence>
<feature type="compositionally biased region" description="Basic and acidic residues" evidence="10">
    <location>
        <begin position="121"/>
        <end position="136"/>
    </location>
</feature>
<proteinExistence type="inferred from homology"/>
<evidence type="ECO:0000256" key="10">
    <source>
        <dbReference type="SAM" id="MobiDB-lite"/>
    </source>
</evidence>
<dbReference type="Proteomes" id="UP000004263">
    <property type="component" value="Unassembled WGS sequence"/>
</dbReference>
<feature type="compositionally biased region" description="Basic and acidic residues" evidence="10">
    <location>
        <begin position="223"/>
        <end position="232"/>
    </location>
</feature>
<dbReference type="EMBL" id="AAQH01000001">
    <property type="protein sequence ID" value="EAT13940.1"/>
    <property type="molecule type" value="Genomic_DNA"/>
</dbReference>
<dbReference type="PANTHER" id="PTHR38685:SF1">
    <property type="entry name" value="CELL DIVISION PROTEIN ZIPA"/>
    <property type="match status" value="1"/>
</dbReference>
<evidence type="ECO:0000256" key="1">
    <source>
        <dbReference type="ARBA" id="ARBA00022475"/>
    </source>
</evidence>
<reference evidence="12 13" key="1">
    <citation type="submission" date="2006-03" db="EMBL/GenBank/DDBJ databases">
        <authorList>
            <person name="Pinhassi J."/>
            <person name="Pedros-Alio C."/>
            <person name="Ferriera S."/>
            <person name="Johnson J."/>
            <person name="Kravitz S."/>
            <person name="Halpern A."/>
            <person name="Remington K."/>
            <person name="Beeson K."/>
            <person name="Tran B."/>
            <person name="Rogers Y.-H."/>
            <person name="Friedman R."/>
            <person name="Venter J.C."/>
        </authorList>
    </citation>
    <scope>NUCLEOTIDE SEQUENCE [LARGE SCALE GENOMIC DNA]</scope>
    <source>
        <strain evidence="12 13">RED65</strain>
    </source>
</reference>
<evidence type="ECO:0000313" key="13">
    <source>
        <dbReference type="Proteomes" id="UP000004263"/>
    </source>
</evidence>
<dbReference type="SMART" id="SM00771">
    <property type="entry name" value="ZipA_C"/>
    <property type="match status" value="1"/>
</dbReference>
<dbReference type="PANTHER" id="PTHR38685">
    <property type="entry name" value="CELL DIVISION PROTEIN ZIPA"/>
    <property type="match status" value="1"/>
</dbReference>
<evidence type="ECO:0000256" key="7">
    <source>
        <dbReference type="ARBA" id="ARBA00023306"/>
    </source>
</evidence>
<feature type="transmembrane region" description="Helical" evidence="8">
    <location>
        <begin position="6"/>
        <end position="25"/>
    </location>
</feature>
<dbReference type="InterPro" id="IPR036765">
    <property type="entry name" value="ZipA_FtsZ-bd_C_sf"/>
</dbReference>
<evidence type="ECO:0000313" key="12">
    <source>
        <dbReference type="EMBL" id="EAT13940.1"/>
    </source>
</evidence>
<dbReference type="GO" id="GO:0005886">
    <property type="term" value="C:plasma membrane"/>
    <property type="evidence" value="ECO:0007669"/>
    <property type="project" value="UniProtKB-SubCell"/>
</dbReference>
<feature type="domain" description="ZipA C-terminal FtsZ-binding" evidence="11">
    <location>
        <begin position="337"/>
        <end position="467"/>
    </location>
</feature>
<keyword evidence="4 8" id="KW-0812">Transmembrane</keyword>
<feature type="compositionally biased region" description="Low complexity" evidence="10">
    <location>
        <begin position="234"/>
        <end position="246"/>
    </location>
</feature>
<name>Q1N5K2_9GAMM</name>
<dbReference type="GO" id="GO:0032153">
    <property type="term" value="C:cell division site"/>
    <property type="evidence" value="ECO:0007669"/>
    <property type="project" value="UniProtKB-UniRule"/>
</dbReference>
<feature type="region of interest" description="Disordered" evidence="10">
    <location>
        <begin position="32"/>
        <end position="51"/>
    </location>
</feature>
<dbReference type="Gene3D" id="3.30.1400.10">
    <property type="entry name" value="ZipA, C-terminal FtsZ-binding domain"/>
    <property type="match status" value="1"/>
</dbReference>
<evidence type="ECO:0000256" key="8">
    <source>
        <dbReference type="HAMAP-Rule" id="MF_00509"/>
    </source>
</evidence>
<feature type="compositionally biased region" description="Acidic residues" evidence="10">
    <location>
        <begin position="36"/>
        <end position="51"/>
    </location>
</feature>
<sequence>MDISLHSFILVVGLLVIIFIVIDGIKKMRQTKSTPLEEEWLDQDHDLPDDEPLQFDHLEIDDEMLTDHFDLKKTLRTQDQQSKDDLQTAADSSEPETPQFAPQQDDAVQPEMAEPESPEPDFQHAEINESPTEVKPEPAVASEDDVLRAEKQEPAFSVLEEPEDDLDLGLKADSDTITADKVAAEKRTIEKAKKATLNVKAEGSLLTEKAKAAAQSFKQHVQELKHNKKAQEEQLLSAQSQTAKQAAKPKRDLNSDEPVPMLMDPIELGEEVEPDAPQQQELHLPEFVQQTLSDEAVIKQPEEEIRAEKDALLDEYIDDVVSPREEVGERLSERPPAEEIFVIHVLKNSEPWLQGLDLEHIFKACDMRFGEMNIFHRFEEPNAQGKIQFSVVNAVEPGTFDPNNMEAISTPGISLFMSLPGPENPMAAFDAMSEVALVFARNFSAQLQDESHSVLTPQTLEHYRQRIRDYTRRTLKK</sequence>
<comment type="subcellular location">
    <subcellularLocation>
        <location evidence="8">Cell inner membrane</location>
        <topology evidence="8">Single-pass type I membrane protein</topology>
    </subcellularLocation>
    <text evidence="8">Localizes to the Z ring in an FtsZ-dependent manner.</text>
</comment>
<evidence type="ECO:0000259" key="11">
    <source>
        <dbReference type="SMART" id="SM00771"/>
    </source>
</evidence>
<accession>Q1N5K2</accession>
<dbReference type="GO" id="GO:0000917">
    <property type="term" value="P:division septum assembly"/>
    <property type="evidence" value="ECO:0007669"/>
    <property type="project" value="TreeGrafter"/>
</dbReference>
<evidence type="ECO:0000256" key="6">
    <source>
        <dbReference type="ARBA" id="ARBA00023136"/>
    </source>
</evidence>